<feature type="region of interest" description="Disordered" evidence="2">
    <location>
        <begin position="1"/>
        <end position="108"/>
    </location>
</feature>
<comment type="catalytic activity">
    <reaction evidence="1">
        <text>RNA(n) + a ribonucleoside 5'-triphosphate = RNA(n+1) + diphosphate</text>
        <dbReference type="Rhea" id="RHEA:21248"/>
        <dbReference type="Rhea" id="RHEA-COMP:14527"/>
        <dbReference type="Rhea" id="RHEA-COMP:17342"/>
        <dbReference type="ChEBI" id="CHEBI:33019"/>
        <dbReference type="ChEBI" id="CHEBI:61557"/>
        <dbReference type="ChEBI" id="CHEBI:140395"/>
        <dbReference type="EC" id="2.7.7.48"/>
    </reaction>
</comment>
<dbReference type="AlphaFoldDB" id="A0A0D7BV25"/>
<dbReference type="EC" id="2.7.7.48" evidence="1"/>
<gene>
    <name evidence="4" type="ORF">CYLTODRAFT_484791</name>
</gene>
<proteinExistence type="inferred from homology"/>
<feature type="compositionally biased region" description="Polar residues" evidence="2">
    <location>
        <begin position="14"/>
        <end position="43"/>
    </location>
</feature>
<sequence length="1098" mass="123147">MAAEALVEEKQLKRTQNGSLSTLVPTQRETPSLHQLSQASSSFNDDDSLFANAPSQPPARVSIASPRKHEQTLDEPVDTRPCKKRKLAPEPVTQQSSPPETPRPPTASLYSQQCDGLFIIHHNRKYQPWFNKHNVPYGAQYELARLLKAGRLSPENLDYTFVTSLGGLSNVAAVALVEQRAGTSNGKSLSTRLYKAFDAERDANRPWIEQDLEESCLSATDSPDSCLSGHTDDPTWFGGKITYRAKLCWTKGGFEMQLEKPELGPSNRFARKWGSMRFLRVKIGWDLKKMAHRVVEFFQQPIVLNGRVFRAFDEKDGTVFCFMTNERMSNSRIPQVEVDELGLGRMGVLELIQWHNPLRQNRKQAMAKWASRLALGLSTSVPGPVLNAQDIIPISDIVSKQGSDMTDGAGLANQATLRAIKEQLGLDHIPSAVQVRVDGNKGLIVQKLADSLDDDMQVWLRSSMTKVKRPEPSTDRAQRTIDLLRVAHPRFGAMLSPEVIINLNHNGVPVTALKLLMQVSLVELTAPLIAWSQYQDKTPLDELVDLWIATYKKGSVGGQRAARHKVATSRMRGYQSAKEEDDLDEDEDELALEESTPWWADEFSGQPSTLEETVLYYLSAGFDPRLCWVLAEKLRQMIKASIDNHRKKCRIDVQKAVTAFIVPDETGILKPGEVFFQSSLSILSADGFDCNVIKGPILITRHPCKLPSDIRKWEAVDCFALRDLKDVIVMSTQGERRAADYLSGGDYDGDKALMIWEKTIVEPFVNADLRFADPPEGIEDNFEVKNELVSEFLERAPEGSPQHLKELQGTLLNGITNTGTVGLYSTFHSVACYTLGYDNEETKRLAYMFCMILDGAKTGKQVLRSVFIKDSRRYGGDAKLKWLHRLKEAKKNTNSSTEFKTDYVQRPKGMGTFVIEDLQAFAAEVANSEQERVDGAFKWPGEGGIPHDADLKAPWLDALARTADPAVGHILERDLERIRLHVEEQYVLAEKDAKFTKKPITERQDALRARSLAFITGPKMWGEEGAELSAMWTEEALESVRASYAYVYDCNARLCKGRYSRFPFDVAARTLCRIKAKAVGRETHLAGFVADRMKLMSW</sequence>
<evidence type="ECO:0000256" key="1">
    <source>
        <dbReference type="RuleBase" id="RU363098"/>
    </source>
</evidence>
<accession>A0A0D7BV25</accession>
<organism evidence="4 5">
    <name type="scientific">Cylindrobasidium torrendii FP15055 ss-10</name>
    <dbReference type="NCBI Taxonomy" id="1314674"/>
    <lineage>
        <taxon>Eukaryota</taxon>
        <taxon>Fungi</taxon>
        <taxon>Dikarya</taxon>
        <taxon>Basidiomycota</taxon>
        <taxon>Agaricomycotina</taxon>
        <taxon>Agaricomycetes</taxon>
        <taxon>Agaricomycetidae</taxon>
        <taxon>Agaricales</taxon>
        <taxon>Marasmiineae</taxon>
        <taxon>Physalacriaceae</taxon>
        <taxon>Cylindrobasidium</taxon>
    </lineage>
</organism>
<dbReference type="Pfam" id="PF05183">
    <property type="entry name" value="RdRP"/>
    <property type="match status" value="1"/>
</dbReference>
<dbReference type="GO" id="GO:0003723">
    <property type="term" value="F:RNA binding"/>
    <property type="evidence" value="ECO:0007669"/>
    <property type="project" value="UniProtKB-KW"/>
</dbReference>
<feature type="domain" description="RDRP core" evidence="3">
    <location>
        <begin position="255"/>
        <end position="866"/>
    </location>
</feature>
<comment type="similarity">
    <text evidence="1">Belongs to the RdRP family.</text>
</comment>
<keyword evidence="1" id="KW-0548">Nucleotidyltransferase</keyword>
<dbReference type="GO" id="GO:0030422">
    <property type="term" value="P:siRNA processing"/>
    <property type="evidence" value="ECO:0007669"/>
    <property type="project" value="TreeGrafter"/>
</dbReference>
<evidence type="ECO:0000313" key="5">
    <source>
        <dbReference type="Proteomes" id="UP000054007"/>
    </source>
</evidence>
<dbReference type="InterPro" id="IPR057596">
    <property type="entry name" value="RDRP_core"/>
</dbReference>
<dbReference type="Proteomes" id="UP000054007">
    <property type="component" value="Unassembled WGS sequence"/>
</dbReference>
<reference evidence="4 5" key="1">
    <citation type="journal article" date="2015" name="Fungal Genet. Biol.">
        <title>Evolution of novel wood decay mechanisms in Agaricales revealed by the genome sequences of Fistulina hepatica and Cylindrobasidium torrendii.</title>
        <authorList>
            <person name="Floudas D."/>
            <person name="Held B.W."/>
            <person name="Riley R."/>
            <person name="Nagy L.G."/>
            <person name="Koehler G."/>
            <person name="Ransdell A.S."/>
            <person name="Younus H."/>
            <person name="Chow J."/>
            <person name="Chiniquy J."/>
            <person name="Lipzen A."/>
            <person name="Tritt A."/>
            <person name="Sun H."/>
            <person name="Haridas S."/>
            <person name="LaButti K."/>
            <person name="Ohm R.A."/>
            <person name="Kues U."/>
            <person name="Blanchette R.A."/>
            <person name="Grigoriev I.V."/>
            <person name="Minto R.E."/>
            <person name="Hibbett D.S."/>
        </authorList>
    </citation>
    <scope>NUCLEOTIDE SEQUENCE [LARGE SCALE GENOMIC DNA]</scope>
    <source>
        <strain evidence="4 5">FP15055 ss-10</strain>
    </source>
</reference>
<evidence type="ECO:0000259" key="3">
    <source>
        <dbReference type="Pfam" id="PF05183"/>
    </source>
</evidence>
<dbReference type="GO" id="GO:0003968">
    <property type="term" value="F:RNA-directed RNA polymerase activity"/>
    <property type="evidence" value="ECO:0007669"/>
    <property type="project" value="UniProtKB-KW"/>
</dbReference>
<dbReference type="EMBL" id="KN880432">
    <property type="protein sequence ID" value="KIY74034.1"/>
    <property type="molecule type" value="Genomic_DNA"/>
</dbReference>
<feature type="compositionally biased region" description="Basic and acidic residues" evidence="2">
    <location>
        <begin position="67"/>
        <end position="81"/>
    </location>
</feature>
<dbReference type="InterPro" id="IPR007855">
    <property type="entry name" value="RDRP"/>
</dbReference>
<keyword evidence="1" id="KW-0808">Transferase</keyword>
<protein>
    <recommendedName>
        <fullName evidence="1">RNA-dependent RNA polymerase</fullName>
        <ecNumber evidence="1">2.7.7.48</ecNumber>
    </recommendedName>
</protein>
<keyword evidence="5" id="KW-1185">Reference proteome</keyword>
<dbReference type="PANTHER" id="PTHR23079:SF14">
    <property type="entry name" value="RNA-DEPENDENT RNA POLYMERASE"/>
    <property type="match status" value="1"/>
</dbReference>
<dbReference type="STRING" id="1314674.A0A0D7BV25"/>
<evidence type="ECO:0000256" key="2">
    <source>
        <dbReference type="SAM" id="MobiDB-lite"/>
    </source>
</evidence>
<keyword evidence="1" id="KW-0696">RNA-directed RNA polymerase</keyword>
<dbReference type="OrthoDB" id="10055769at2759"/>
<dbReference type="GO" id="GO:0031380">
    <property type="term" value="C:nuclear RNA-directed RNA polymerase complex"/>
    <property type="evidence" value="ECO:0007669"/>
    <property type="project" value="TreeGrafter"/>
</dbReference>
<dbReference type="PANTHER" id="PTHR23079">
    <property type="entry name" value="RNA-DEPENDENT RNA POLYMERASE"/>
    <property type="match status" value="1"/>
</dbReference>
<evidence type="ECO:0000313" key="4">
    <source>
        <dbReference type="EMBL" id="KIY74034.1"/>
    </source>
</evidence>
<name>A0A0D7BV25_9AGAR</name>
<keyword evidence="1" id="KW-0694">RNA-binding</keyword>